<keyword evidence="1" id="KW-1133">Transmembrane helix</keyword>
<keyword evidence="3" id="KW-1185">Reference proteome</keyword>
<sequence length="89" mass="9471">MARDLARRHALRLIQIKAAAPGNRHTRSMSRHPLLRDVVIVVAAKVAVVIAAGWLVFGPARRPQVDAGRVETRLIGPPAASPSAGNTVP</sequence>
<proteinExistence type="predicted"/>
<feature type="transmembrane region" description="Helical" evidence="1">
    <location>
        <begin position="34"/>
        <end position="57"/>
    </location>
</feature>
<keyword evidence="1" id="KW-0472">Membrane</keyword>
<gene>
    <name evidence="2" type="ORF">QO011_002839</name>
</gene>
<accession>A0ABU0J6D3</accession>
<dbReference type="EMBL" id="JAUSVX010000004">
    <property type="protein sequence ID" value="MDQ0469823.1"/>
    <property type="molecule type" value="Genomic_DNA"/>
</dbReference>
<protein>
    <submittedName>
        <fullName evidence="2">Uncharacterized protein</fullName>
    </submittedName>
</protein>
<name>A0ABU0J6D3_9HYPH</name>
<comment type="caution">
    <text evidence="2">The sequence shown here is derived from an EMBL/GenBank/DDBJ whole genome shotgun (WGS) entry which is preliminary data.</text>
</comment>
<evidence type="ECO:0000313" key="2">
    <source>
        <dbReference type="EMBL" id="MDQ0469823.1"/>
    </source>
</evidence>
<evidence type="ECO:0000313" key="3">
    <source>
        <dbReference type="Proteomes" id="UP001242480"/>
    </source>
</evidence>
<dbReference type="Proteomes" id="UP001242480">
    <property type="component" value="Unassembled WGS sequence"/>
</dbReference>
<organism evidence="2 3">
    <name type="scientific">Labrys wisconsinensis</name>
    <dbReference type="NCBI Taxonomy" id="425677"/>
    <lineage>
        <taxon>Bacteria</taxon>
        <taxon>Pseudomonadati</taxon>
        <taxon>Pseudomonadota</taxon>
        <taxon>Alphaproteobacteria</taxon>
        <taxon>Hyphomicrobiales</taxon>
        <taxon>Xanthobacteraceae</taxon>
        <taxon>Labrys</taxon>
    </lineage>
</organism>
<reference evidence="2 3" key="1">
    <citation type="submission" date="2023-07" db="EMBL/GenBank/DDBJ databases">
        <title>Genomic Encyclopedia of Type Strains, Phase IV (KMG-IV): sequencing the most valuable type-strain genomes for metagenomic binning, comparative biology and taxonomic classification.</title>
        <authorList>
            <person name="Goeker M."/>
        </authorList>
    </citation>
    <scope>NUCLEOTIDE SEQUENCE [LARGE SCALE GENOMIC DNA]</scope>
    <source>
        <strain evidence="2 3">DSM 19619</strain>
    </source>
</reference>
<dbReference type="RefSeq" id="WP_307272922.1">
    <property type="nucleotide sequence ID" value="NZ_JAUSVX010000004.1"/>
</dbReference>
<evidence type="ECO:0000256" key="1">
    <source>
        <dbReference type="SAM" id="Phobius"/>
    </source>
</evidence>
<keyword evidence="1" id="KW-0812">Transmembrane</keyword>